<sequence>MSRMSTQWICAVAVPRRKIWRFFTNQVLFAITLQAKSVLICSENSTSLICSPTDMSTCLPVMLPRVCEVSRIQIAGRKARTKLD</sequence>
<evidence type="ECO:0000313" key="1">
    <source>
        <dbReference type="EMBL" id="GIY73453.1"/>
    </source>
</evidence>
<organism evidence="1 2">
    <name type="scientific">Caerostris extrusa</name>
    <name type="common">Bark spider</name>
    <name type="synonym">Caerostris bankana</name>
    <dbReference type="NCBI Taxonomy" id="172846"/>
    <lineage>
        <taxon>Eukaryota</taxon>
        <taxon>Metazoa</taxon>
        <taxon>Ecdysozoa</taxon>
        <taxon>Arthropoda</taxon>
        <taxon>Chelicerata</taxon>
        <taxon>Arachnida</taxon>
        <taxon>Araneae</taxon>
        <taxon>Araneomorphae</taxon>
        <taxon>Entelegynae</taxon>
        <taxon>Araneoidea</taxon>
        <taxon>Araneidae</taxon>
        <taxon>Caerostris</taxon>
    </lineage>
</organism>
<dbReference type="EMBL" id="BPLR01015081">
    <property type="protein sequence ID" value="GIY73453.1"/>
    <property type="molecule type" value="Genomic_DNA"/>
</dbReference>
<name>A0AAV4VTX2_CAEEX</name>
<proteinExistence type="predicted"/>
<comment type="caution">
    <text evidence="1">The sequence shown here is derived from an EMBL/GenBank/DDBJ whole genome shotgun (WGS) entry which is preliminary data.</text>
</comment>
<reference evidence="1 2" key="1">
    <citation type="submission" date="2021-06" db="EMBL/GenBank/DDBJ databases">
        <title>Caerostris extrusa draft genome.</title>
        <authorList>
            <person name="Kono N."/>
            <person name="Arakawa K."/>
        </authorList>
    </citation>
    <scope>NUCLEOTIDE SEQUENCE [LARGE SCALE GENOMIC DNA]</scope>
</reference>
<accession>A0AAV4VTX2</accession>
<gene>
    <name evidence="1" type="ORF">CEXT_701381</name>
</gene>
<dbReference type="Proteomes" id="UP001054945">
    <property type="component" value="Unassembled WGS sequence"/>
</dbReference>
<evidence type="ECO:0008006" key="3">
    <source>
        <dbReference type="Google" id="ProtNLM"/>
    </source>
</evidence>
<dbReference type="AlphaFoldDB" id="A0AAV4VTX2"/>
<keyword evidence="2" id="KW-1185">Reference proteome</keyword>
<protein>
    <recommendedName>
        <fullName evidence="3">Secreted protein</fullName>
    </recommendedName>
</protein>
<evidence type="ECO:0000313" key="2">
    <source>
        <dbReference type="Proteomes" id="UP001054945"/>
    </source>
</evidence>